<evidence type="ECO:0008006" key="4">
    <source>
        <dbReference type="Google" id="ProtNLM"/>
    </source>
</evidence>
<evidence type="ECO:0000256" key="1">
    <source>
        <dbReference type="SAM" id="Phobius"/>
    </source>
</evidence>
<proteinExistence type="predicted"/>
<keyword evidence="3" id="KW-1185">Reference proteome</keyword>
<keyword evidence="1" id="KW-1133">Transmembrane helix</keyword>
<dbReference type="AlphaFoldDB" id="A0A9N7QCV0"/>
<dbReference type="EMBL" id="AP025739">
    <property type="protein sequence ID" value="BDI32660.1"/>
    <property type="molecule type" value="Genomic_DNA"/>
</dbReference>
<reference evidence="2 3" key="1">
    <citation type="journal article" date="2019" name="Int. J. Syst. Evol. Microbiol.">
        <title>Capsulimonas corticalis gen. nov., sp. nov., an aerobic capsulated bacterium, of a novel bacterial order, Capsulimonadales ord. nov., of the class Armatimonadia of the phylum Armatimonadetes.</title>
        <authorList>
            <person name="Li J."/>
            <person name="Kudo C."/>
            <person name="Tonouchi A."/>
        </authorList>
    </citation>
    <scope>NUCLEOTIDE SEQUENCE [LARGE SCALE GENOMIC DNA]</scope>
    <source>
        <strain evidence="2 3">AX-7</strain>
    </source>
</reference>
<accession>A0A9N7QCV0</accession>
<evidence type="ECO:0000313" key="2">
    <source>
        <dbReference type="EMBL" id="BDI32660.1"/>
    </source>
</evidence>
<evidence type="ECO:0000313" key="3">
    <source>
        <dbReference type="Proteomes" id="UP000287394"/>
    </source>
</evidence>
<feature type="transmembrane region" description="Helical" evidence="1">
    <location>
        <begin position="24"/>
        <end position="51"/>
    </location>
</feature>
<dbReference type="KEGG" id="ccot:CCAX7_47110"/>
<dbReference type="Proteomes" id="UP000287394">
    <property type="component" value="Chromosome"/>
</dbReference>
<name>A0A9N7QCV0_9BACT</name>
<protein>
    <recommendedName>
        <fullName evidence="4">DUF948 domain-containing protein</fullName>
    </recommendedName>
</protein>
<gene>
    <name evidence="2" type="ORF">CCAX7_47110</name>
</gene>
<keyword evidence="1" id="KW-0812">Transmembrane</keyword>
<sequence>MSRSEINSGFHGPGDPEMHLTAEIFMAFFVAFFAFIVIGLLAGLVIGLRALNSKLDTLTKMAEPAINKVSDTLDTVQRVTMNVGEKTDAILSRGETLTGNVSGHVERTASVVQNTVTTPLINLSSTLAGVSKAFAVYGNAFSSKHNGRNKSSDHVKE</sequence>
<keyword evidence="1" id="KW-0472">Membrane</keyword>
<organism evidence="2 3">
    <name type="scientific">Capsulimonas corticalis</name>
    <dbReference type="NCBI Taxonomy" id="2219043"/>
    <lineage>
        <taxon>Bacteria</taxon>
        <taxon>Bacillati</taxon>
        <taxon>Armatimonadota</taxon>
        <taxon>Armatimonadia</taxon>
        <taxon>Capsulimonadales</taxon>
        <taxon>Capsulimonadaceae</taxon>
        <taxon>Capsulimonas</taxon>
    </lineage>
</organism>